<keyword evidence="6" id="KW-1185">Reference proteome</keyword>
<accession>A0ABX4EAT9</accession>
<dbReference type="InterPro" id="IPR001119">
    <property type="entry name" value="SLH_dom"/>
</dbReference>
<evidence type="ECO:0000313" key="5">
    <source>
        <dbReference type="EMBL" id="OXS79095.1"/>
    </source>
</evidence>
<evidence type="ECO:0000256" key="2">
    <source>
        <dbReference type="SAM" id="MobiDB-lite"/>
    </source>
</evidence>
<feature type="signal peptide" evidence="3">
    <location>
        <begin position="1"/>
        <end position="43"/>
    </location>
</feature>
<dbReference type="PANTHER" id="PTHR43308">
    <property type="entry name" value="OUTER MEMBRANE PROTEIN ALPHA-RELATED"/>
    <property type="match status" value="1"/>
</dbReference>
<gene>
    <name evidence="5" type="ORF">B1B05_04770</name>
</gene>
<keyword evidence="1 3" id="KW-0732">Signal</keyword>
<feature type="chain" id="PRO_5045303876" description="SLH domain-containing protein" evidence="3">
    <location>
        <begin position="44"/>
        <end position="350"/>
    </location>
</feature>
<reference evidence="6" key="1">
    <citation type="submission" date="2017-03" db="EMBL/GenBank/DDBJ databases">
        <title>Bacillus sp. V-88(T) DSM27956, whole genome shotgun sequencing project.</title>
        <authorList>
            <person name="Dastager S.G."/>
            <person name="Neurgaonkar P.S."/>
            <person name="Dharne M.S."/>
        </authorList>
    </citation>
    <scope>NUCLEOTIDE SEQUENCE [LARGE SCALE GENOMIC DNA]</scope>
    <source>
        <strain evidence="6">DSM 25145</strain>
    </source>
</reference>
<feature type="region of interest" description="Disordered" evidence="2">
    <location>
        <begin position="218"/>
        <end position="243"/>
    </location>
</feature>
<evidence type="ECO:0000256" key="1">
    <source>
        <dbReference type="ARBA" id="ARBA00022729"/>
    </source>
</evidence>
<dbReference type="PROSITE" id="PS51272">
    <property type="entry name" value="SLH"/>
    <property type="match status" value="3"/>
</dbReference>
<dbReference type="Pfam" id="PF00395">
    <property type="entry name" value="SLH"/>
    <property type="match status" value="3"/>
</dbReference>
<dbReference type="EMBL" id="MWSK01000002">
    <property type="protein sequence ID" value="OXS79095.1"/>
    <property type="molecule type" value="Genomic_DNA"/>
</dbReference>
<evidence type="ECO:0000259" key="4">
    <source>
        <dbReference type="PROSITE" id="PS51272"/>
    </source>
</evidence>
<feature type="domain" description="SLH" evidence="4">
    <location>
        <begin position="159"/>
        <end position="222"/>
    </location>
</feature>
<proteinExistence type="predicted"/>
<name>A0ABX4EAT9_9BACI</name>
<dbReference type="InterPro" id="IPR051465">
    <property type="entry name" value="Cell_Envelope_Struct_Comp"/>
</dbReference>
<dbReference type="Proteomes" id="UP000215545">
    <property type="component" value="Unassembled WGS sequence"/>
</dbReference>
<sequence length="350" mass="37147">MNMLYFCVTTIKGDYKMTFKKKAMTAAITPVLAVSIFTTSVSAAQFPDVKTSHRAYEAVEAMSKSGIISGFPDGTFKQYQAVTRAESAILIGRALGVKVTTQNAVYSDLPSSSRAYPYVAELMDRGIFSESTRFYPERPLSRSEMAIILTRAFELPASSAMPFNDVSASHGAASYICALAAAGITSGVGDGKYDPNGIVTRGQLAIFLNNALNYEDVPGEDDGEVVDPGTPAPGPGTPGGGETAASIKAEYSDDFADLQAEAKSDLDVLAGQAKAEIASGASLTAVYDKYYPQALQAEQETDAAFEVIYAQLVADLTGAGFNATEAQSFRTQYEAAKKQLREDLIAQILG</sequence>
<feature type="domain" description="SLH" evidence="4">
    <location>
        <begin position="42"/>
        <end position="105"/>
    </location>
</feature>
<protein>
    <recommendedName>
        <fullName evidence="4">SLH domain-containing protein</fullName>
    </recommendedName>
</protein>
<comment type="caution">
    <text evidence="5">The sequence shown here is derived from an EMBL/GenBank/DDBJ whole genome shotgun (WGS) entry which is preliminary data.</text>
</comment>
<organism evidence="5 6">
    <name type="scientific">Domibacillus enclensis</name>
    <dbReference type="NCBI Taxonomy" id="1017273"/>
    <lineage>
        <taxon>Bacteria</taxon>
        <taxon>Bacillati</taxon>
        <taxon>Bacillota</taxon>
        <taxon>Bacilli</taxon>
        <taxon>Bacillales</taxon>
        <taxon>Bacillaceae</taxon>
        <taxon>Domibacillus</taxon>
    </lineage>
</organism>
<evidence type="ECO:0000313" key="6">
    <source>
        <dbReference type="Proteomes" id="UP000215545"/>
    </source>
</evidence>
<evidence type="ECO:0000256" key="3">
    <source>
        <dbReference type="SAM" id="SignalP"/>
    </source>
</evidence>
<feature type="domain" description="SLH" evidence="4">
    <location>
        <begin position="106"/>
        <end position="158"/>
    </location>
</feature>